<reference evidence="2 3" key="1">
    <citation type="journal article" date="2019" name="Int. J. Syst. Evol. Microbiol.">
        <title>The Global Catalogue of Microorganisms (GCM) 10K type strain sequencing project: providing services to taxonomists for standard genome sequencing and annotation.</title>
        <authorList>
            <consortium name="The Broad Institute Genomics Platform"/>
            <consortium name="The Broad Institute Genome Sequencing Center for Infectious Disease"/>
            <person name="Wu L."/>
            <person name="Ma J."/>
        </authorList>
    </citation>
    <scope>NUCLEOTIDE SEQUENCE [LARGE SCALE GENOMIC DNA]</scope>
    <source>
        <strain evidence="2 3">CGMCC 1.12543</strain>
    </source>
</reference>
<evidence type="ECO:0000313" key="2">
    <source>
        <dbReference type="EMBL" id="MFC5972839.1"/>
    </source>
</evidence>
<proteinExistence type="predicted"/>
<dbReference type="EMBL" id="JBHSQH010000001">
    <property type="protein sequence ID" value="MFC5972839.1"/>
    <property type="molecule type" value="Genomic_DNA"/>
</dbReference>
<accession>A0ABD5RR79</accession>
<keyword evidence="1" id="KW-1133">Transmembrane helix</keyword>
<dbReference type="RefSeq" id="WP_247416716.1">
    <property type="nucleotide sequence ID" value="NZ_JALLGW010000001.1"/>
</dbReference>
<feature type="transmembrane region" description="Helical" evidence="1">
    <location>
        <begin position="163"/>
        <end position="181"/>
    </location>
</feature>
<feature type="transmembrane region" description="Helical" evidence="1">
    <location>
        <begin position="95"/>
        <end position="115"/>
    </location>
</feature>
<evidence type="ECO:0000313" key="3">
    <source>
        <dbReference type="Proteomes" id="UP001596099"/>
    </source>
</evidence>
<dbReference type="AlphaFoldDB" id="A0ABD5RR79"/>
<evidence type="ECO:0000256" key="1">
    <source>
        <dbReference type="SAM" id="Phobius"/>
    </source>
</evidence>
<gene>
    <name evidence="2" type="ORF">ACFPYI_15990</name>
</gene>
<feature type="transmembrane region" description="Helical" evidence="1">
    <location>
        <begin position="122"/>
        <end position="143"/>
    </location>
</feature>
<protein>
    <submittedName>
        <fullName evidence="2">Uncharacterized protein</fullName>
    </submittedName>
</protein>
<sequence>MDQSEVSRMLRDAGTNALLAWLLVAGAAAVAVGNVAVGERLWALFALGVATVGAFPALARRSLRAMPPWEVLGLAALPLVVRSVGDGTVSDVTTYIAVAALALLVAVELDVFTAVEMSYSFAVFFVVVTTMAAAGIWAVVRWVADIYLGTGFVVDERALMLEFVASTVAGVGAGVVFELYFRRFARGRERLEADL</sequence>
<keyword evidence="3" id="KW-1185">Reference proteome</keyword>
<keyword evidence="1" id="KW-0472">Membrane</keyword>
<feature type="transmembrane region" description="Helical" evidence="1">
    <location>
        <begin position="41"/>
        <end position="59"/>
    </location>
</feature>
<comment type="caution">
    <text evidence="2">The sequence shown here is derived from an EMBL/GenBank/DDBJ whole genome shotgun (WGS) entry which is preliminary data.</text>
</comment>
<name>A0ABD5RR79_9EURY</name>
<organism evidence="2 3">
    <name type="scientific">Halomarina salina</name>
    <dbReference type="NCBI Taxonomy" id="1872699"/>
    <lineage>
        <taxon>Archaea</taxon>
        <taxon>Methanobacteriati</taxon>
        <taxon>Methanobacteriota</taxon>
        <taxon>Stenosarchaea group</taxon>
        <taxon>Halobacteria</taxon>
        <taxon>Halobacteriales</taxon>
        <taxon>Natronomonadaceae</taxon>
        <taxon>Halomarina</taxon>
    </lineage>
</organism>
<dbReference type="Proteomes" id="UP001596099">
    <property type="component" value="Unassembled WGS sequence"/>
</dbReference>
<keyword evidence="1" id="KW-0812">Transmembrane</keyword>